<reference evidence="1" key="1">
    <citation type="submission" date="2023-07" db="EMBL/GenBank/DDBJ databases">
        <authorList>
            <consortium name="AG Swart"/>
            <person name="Singh M."/>
            <person name="Singh A."/>
            <person name="Seah K."/>
            <person name="Emmerich C."/>
        </authorList>
    </citation>
    <scope>NUCLEOTIDE SEQUENCE</scope>
    <source>
        <strain evidence="1">DP1</strain>
    </source>
</reference>
<keyword evidence="2" id="KW-1185">Reference proteome</keyword>
<proteinExistence type="predicted"/>
<protein>
    <submittedName>
        <fullName evidence="1">Uncharacterized protein</fullName>
    </submittedName>
</protein>
<gene>
    <name evidence="1" type="ORF">ECRASSUSDP1_LOCUS1330</name>
</gene>
<evidence type="ECO:0000313" key="2">
    <source>
        <dbReference type="Proteomes" id="UP001295684"/>
    </source>
</evidence>
<name>A0AAD1U6P0_EUPCR</name>
<dbReference type="Proteomes" id="UP001295684">
    <property type="component" value="Unassembled WGS sequence"/>
</dbReference>
<comment type="caution">
    <text evidence="1">The sequence shown here is derived from an EMBL/GenBank/DDBJ whole genome shotgun (WGS) entry which is preliminary data.</text>
</comment>
<dbReference type="AlphaFoldDB" id="A0AAD1U6P0"/>
<accession>A0AAD1U6P0</accession>
<evidence type="ECO:0000313" key="1">
    <source>
        <dbReference type="EMBL" id="CAI2360034.1"/>
    </source>
</evidence>
<organism evidence="1 2">
    <name type="scientific">Euplotes crassus</name>
    <dbReference type="NCBI Taxonomy" id="5936"/>
    <lineage>
        <taxon>Eukaryota</taxon>
        <taxon>Sar</taxon>
        <taxon>Alveolata</taxon>
        <taxon>Ciliophora</taxon>
        <taxon>Intramacronucleata</taxon>
        <taxon>Spirotrichea</taxon>
        <taxon>Hypotrichia</taxon>
        <taxon>Euplotida</taxon>
        <taxon>Euplotidae</taxon>
        <taxon>Moneuplotes</taxon>
    </lineage>
</organism>
<dbReference type="EMBL" id="CAMPGE010001254">
    <property type="protein sequence ID" value="CAI2360034.1"/>
    <property type="molecule type" value="Genomic_DNA"/>
</dbReference>
<sequence>MSQKPWRSFARNFETPRVMPHENNYIVKTPKQNITIKLNTMNLQAAVPGKSINQDLMRWHENLKERIKNNKKVYQLRKKLNKGKEINLIRAYNLKVQNKIKQMQQISPGKKTKQVNPKVESQLSKSFIKHLPTCRSFKKEPTERRSVRPKVRINNPLSGTKENISAQEKIALHVPEDKHAASFIFEAKEGKLHLNELENEDKGTDIRGSRSSYSNFTSPRPTHFDNTFTQGFCRRSNSNFRAFKRKIFQNRNSMCEGLASSSCQETNFDAMKVLNSIRKFNSSSLLGNEEEPQKKKKKKRGRLNLTSRCKDNINISSDNALVTDEQANRQKKRNSYHTQLLENTFAANSLVEAGLIDDLSELRLPKLMKAPFKTRMIELDNSERSIYKMAEINKTQTEVSHASAPVSKKASLDKAVEDMIFKTDLAKLNSVLKKIISNDQRINRPSLYQKLCVKLT</sequence>